<protein>
    <recommendedName>
        <fullName evidence="4">ABC transporter domain-containing protein</fullName>
    </recommendedName>
</protein>
<keyword evidence="1" id="KW-0547">Nucleotide-binding</keyword>
<keyword evidence="3" id="KW-0472">Membrane</keyword>
<dbReference type="SMART" id="SM00382">
    <property type="entry name" value="AAA"/>
    <property type="match status" value="1"/>
</dbReference>
<keyword evidence="3" id="KW-0812">Transmembrane</keyword>
<keyword evidence="2" id="KW-0067">ATP-binding</keyword>
<dbReference type="PROSITE" id="PS50893">
    <property type="entry name" value="ABC_TRANSPORTER_2"/>
    <property type="match status" value="1"/>
</dbReference>
<evidence type="ECO:0000256" key="2">
    <source>
        <dbReference type="ARBA" id="ARBA00022840"/>
    </source>
</evidence>
<sequence>MFIRLTKSNNQHAYGPTKHTGMMTGQILGGSPVVEAARYQMLIMYLMATCTFGSILMELRIVLIVAFDSKNQMLRVDRFIKRVNRERSQCYALFEHLISLCRKRTSVDKTNESVSELERLETSKGTNYQSTHSYESSKVELIVRPLTCNVVSSSTLESQSLLSVRGIKRSLPITAVNSQGRQEKRVLFNNLTFDGNPNQFVLVYGPSGTGKSELLRVIADLSPLEEGDIYLSGKSRSLFTDSSTWRQNVRYISQQNLSIPGTPRDFIDRITKFKSWSKSCIEQRISPALDKFIVDATGLMRSLGLDAECIDKEWSRLSGGESQRVIVALSLSSKPKVLMFDEMTSALDLKSKIRVEECVRHFAKRFGICVIWVTHDVDQIERMSNWINTS</sequence>
<dbReference type="PANTHER" id="PTHR43119">
    <property type="entry name" value="ABC TRANSPORT PROTEIN ATP-BINDING COMPONENT-RELATED"/>
    <property type="match status" value="1"/>
</dbReference>
<evidence type="ECO:0000256" key="3">
    <source>
        <dbReference type="SAM" id="Phobius"/>
    </source>
</evidence>
<dbReference type="Gene3D" id="3.40.50.300">
    <property type="entry name" value="P-loop containing nucleotide triphosphate hydrolases"/>
    <property type="match status" value="1"/>
</dbReference>
<dbReference type="GO" id="GO:0005524">
    <property type="term" value="F:ATP binding"/>
    <property type="evidence" value="ECO:0007669"/>
    <property type="project" value="UniProtKB-KW"/>
</dbReference>
<accession>A0A7S0CGF0</accession>
<proteinExistence type="predicted"/>
<dbReference type="InterPro" id="IPR027417">
    <property type="entry name" value="P-loop_NTPase"/>
</dbReference>
<gene>
    <name evidence="5" type="ORF">PINE0816_LOCUS17436</name>
</gene>
<dbReference type="EMBL" id="HBEL01037338">
    <property type="protein sequence ID" value="CAD8421283.1"/>
    <property type="molecule type" value="Transcribed_RNA"/>
</dbReference>
<dbReference type="PROSITE" id="PS00211">
    <property type="entry name" value="ABC_TRANSPORTER_1"/>
    <property type="match status" value="1"/>
</dbReference>
<feature type="transmembrane region" description="Helical" evidence="3">
    <location>
        <begin position="42"/>
        <end position="67"/>
    </location>
</feature>
<feature type="domain" description="ABC transporter" evidence="4">
    <location>
        <begin position="162"/>
        <end position="389"/>
    </location>
</feature>
<evidence type="ECO:0000259" key="4">
    <source>
        <dbReference type="PROSITE" id="PS50893"/>
    </source>
</evidence>
<dbReference type="Pfam" id="PF03649">
    <property type="entry name" value="UPF0014"/>
    <property type="match status" value="1"/>
</dbReference>
<dbReference type="Pfam" id="PF00005">
    <property type="entry name" value="ABC_tran"/>
    <property type="match status" value="1"/>
</dbReference>
<dbReference type="AlphaFoldDB" id="A0A7S0CGF0"/>
<evidence type="ECO:0000313" key="5">
    <source>
        <dbReference type="EMBL" id="CAD8421283.1"/>
    </source>
</evidence>
<organism evidence="5">
    <name type="scientific">Proboscia inermis</name>
    <dbReference type="NCBI Taxonomy" id="420281"/>
    <lineage>
        <taxon>Eukaryota</taxon>
        <taxon>Sar</taxon>
        <taxon>Stramenopiles</taxon>
        <taxon>Ochrophyta</taxon>
        <taxon>Bacillariophyta</taxon>
        <taxon>Coscinodiscophyceae</taxon>
        <taxon>Rhizosoleniophycidae</taxon>
        <taxon>Rhizosoleniales</taxon>
        <taxon>Rhizosoleniaceae</taxon>
        <taxon>Proboscia</taxon>
    </lineage>
</organism>
<dbReference type="InterPro" id="IPR003593">
    <property type="entry name" value="AAA+_ATPase"/>
</dbReference>
<dbReference type="InterPro" id="IPR017871">
    <property type="entry name" value="ABC_transporter-like_CS"/>
</dbReference>
<dbReference type="GO" id="GO:0016887">
    <property type="term" value="F:ATP hydrolysis activity"/>
    <property type="evidence" value="ECO:0007669"/>
    <property type="project" value="InterPro"/>
</dbReference>
<dbReference type="SUPFAM" id="SSF52540">
    <property type="entry name" value="P-loop containing nucleoside triphosphate hydrolases"/>
    <property type="match status" value="1"/>
</dbReference>
<name>A0A7S0CGF0_9STRA</name>
<dbReference type="PANTHER" id="PTHR43119:SF1">
    <property type="entry name" value="ABC TRANSPORTER DOMAIN-CONTAINING PROTEIN"/>
    <property type="match status" value="1"/>
</dbReference>
<keyword evidence="3" id="KW-1133">Transmembrane helix</keyword>
<reference evidence="5" key="1">
    <citation type="submission" date="2021-01" db="EMBL/GenBank/DDBJ databases">
        <authorList>
            <person name="Corre E."/>
            <person name="Pelletier E."/>
            <person name="Niang G."/>
            <person name="Scheremetjew M."/>
            <person name="Finn R."/>
            <person name="Kale V."/>
            <person name="Holt S."/>
            <person name="Cochrane G."/>
            <person name="Meng A."/>
            <person name="Brown T."/>
            <person name="Cohen L."/>
        </authorList>
    </citation>
    <scope>NUCLEOTIDE SEQUENCE</scope>
    <source>
        <strain evidence="5">CCAP1064/1</strain>
    </source>
</reference>
<dbReference type="InterPro" id="IPR005226">
    <property type="entry name" value="UPF0014_fam"/>
</dbReference>
<dbReference type="InterPro" id="IPR003439">
    <property type="entry name" value="ABC_transporter-like_ATP-bd"/>
</dbReference>
<evidence type="ECO:0000256" key="1">
    <source>
        <dbReference type="ARBA" id="ARBA00022741"/>
    </source>
</evidence>